<keyword evidence="2" id="KW-1185">Reference proteome</keyword>
<evidence type="ECO:0000313" key="1">
    <source>
        <dbReference type="EMBL" id="GBN68102.1"/>
    </source>
</evidence>
<comment type="caution">
    <text evidence="1">The sequence shown here is derived from an EMBL/GenBank/DDBJ whole genome shotgun (WGS) entry which is preliminary data.</text>
</comment>
<evidence type="ECO:0000313" key="2">
    <source>
        <dbReference type="Proteomes" id="UP000499080"/>
    </source>
</evidence>
<proteinExistence type="predicted"/>
<protein>
    <submittedName>
        <fullName evidence="1">Uncharacterized protein</fullName>
    </submittedName>
</protein>
<dbReference type="AlphaFoldDB" id="A0A4Y2QXG9"/>
<accession>A0A4Y2QXG9</accession>
<reference evidence="1 2" key="1">
    <citation type="journal article" date="2019" name="Sci. Rep.">
        <title>Orb-weaving spider Araneus ventricosus genome elucidates the spidroin gene catalogue.</title>
        <authorList>
            <person name="Kono N."/>
            <person name="Nakamura H."/>
            <person name="Ohtoshi R."/>
            <person name="Moran D.A.P."/>
            <person name="Shinohara A."/>
            <person name="Yoshida Y."/>
            <person name="Fujiwara M."/>
            <person name="Mori M."/>
            <person name="Tomita M."/>
            <person name="Arakawa K."/>
        </authorList>
    </citation>
    <scope>NUCLEOTIDE SEQUENCE [LARGE SCALE GENOMIC DNA]</scope>
</reference>
<gene>
    <name evidence="1" type="ORF">AVEN_142264_1</name>
</gene>
<name>A0A4Y2QXG9_ARAVE</name>
<sequence length="114" mass="13201">MFSPSKLQIKSKKQTRIVSVFRKRRAASCTKHDLDFARGISALLRITQEVTRRTIPSSWTHSKDTISAQQFSLSRHPALAINGRIPKHSPACHHFFMRAKKQIDIPEIHSERKW</sequence>
<organism evidence="1 2">
    <name type="scientific">Araneus ventricosus</name>
    <name type="common">Orbweaver spider</name>
    <name type="synonym">Epeira ventricosa</name>
    <dbReference type="NCBI Taxonomy" id="182803"/>
    <lineage>
        <taxon>Eukaryota</taxon>
        <taxon>Metazoa</taxon>
        <taxon>Ecdysozoa</taxon>
        <taxon>Arthropoda</taxon>
        <taxon>Chelicerata</taxon>
        <taxon>Arachnida</taxon>
        <taxon>Araneae</taxon>
        <taxon>Araneomorphae</taxon>
        <taxon>Entelegynae</taxon>
        <taxon>Araneoidea</taxon>
        <taxon>Araneidae</taxon>
        <taxon>Araneus</taxon>
    </lineage>
</organism>
<dbReference type="Proteomes" id="UP000499080">
    <property type="component" value="Unassembled WGS sequence"/>
</dbReference>
<dbReference type="EMBL" id="BGPR01015128">
    <property type="protein sequence ID" value="GBN68102.1"/>
    <property type="molecule type" value="Genomic_DNA"/>
</dbReference>